<dbReference type="InterPro" id="IPR001878">
    <property type="entry name" value="Znf_CCHC"/>
</dbReference>
<keyword evidence="1" id="KW-0862">Zinc</keyword>
<organism evidence="4 5">
    <name type="scientific">Dreissena polymorpha</name>
    <name type="common">Zebra mussel</name>
    <name type="synonym">Mytilus polymorpha</name>
    <dbReference type="NCBI Taxonomy" id="45954"/>
    <lineage>
        <taxon>Eukaryota</taxon>
        <taxon>Metazoa</taxon>
        <taxon>Spiralia</taxon>
        <taxon>Lophotrochozoa</taxon>
        <taxon>Mollusca</taxon>
        <taxon>Bivalvia</taxon>
        <taxon>Autobranchia</taxon>
        <taxon>Heteroconchia</taxon>
        <taxon>Euheterodonta</taxon>
        <taxon>Imparidentia</taxon>
        <taxon>Neoheterodontei</taxon>
        <taxon>Myida</taxon>
        <taxon>Dreissenoidea</taxon>
        <taxon>Dreissenidae</taxon>
        <taxon>Dreissena</taxon>
    </lineage>
</organism>
<dbReference type="GO" id="GO:0003676">
    <property type="term" value="F:nucleic acid binding"/>
    <property type="evidence" value="ECO:0007669"/>
    <property type="project" value="InterPro"/>
</dbReference>
<evidence type="ECO:0000256" key="2">
    <source>
        <dbReference type="SAM" id="MobiDB-lite"/>
    </source>
</evidence>
<dbReference type="PROSITE" id="PS50158">
    <property type="entry name" value="ZF_CCHC"/>
    <property type="match status" value="1"/>
</dbReference>
<accession>A0A9D4QP07</accession>
<gene>
    <name evidence="4" type="ORF">DPMN_110608</name>
</gene>
<feature type="region of interest" description="Disordered" evidence="2">
    <location>
        <begin position="84"/>
        <end position="107"/>
    </location>
</feature>
<keyword evidence="1" id="KW-0863">Zinc-finger</keyword>
<feature type="compositionally biased region" description="Basic and acidic residues" evidence="2">
    <location>
        <begin position="84"/>
        <end position="100"/>
    </location>
</feature>
<evidence type="ECO:0000313" key="5">
    <source>
        <dbReference type="Proteomes" id="UP000828390"/>
    </source>
</evidence>
<keyword evidence="5" id="KW-1185">Reference proteome</keyword>
<keyword evidence="1" id="KW-0479">Metal-binding</keyword>
<evidence type="ECO:0000313" key="4">
    <source>
        <dbReference type="EMBL" id="KAH3837227.1"/>
    </source>
</evidence>
<evidence type="ECO:0000256" key="1">
    <source>
        <dbReference type="PROSITE-ProRule" id="PRU00047"/>
    </source>
</evidence>
<dbReference type="InterPro" id="IPR036875">
    <property type="entry name" value="Znf_CCHC_sf"/>
</dbReference>
<dbReference type="SMART" id="SM00343">
    <property type="entry name" value="ZnF_C2HC"/>
    <property type="match status" value="1"/>
</dbReference>
<reference evidence="4" key="1">
    <citation type="journal article" date="2019" name="bioRxiv">
        <title>The Genome of the Zebra Mussel, Dreissena polymorpha: A Resource for Invasive Species Research.</title>
        <authorList>
            <person name="McCartney M.A."/>
            <person name="Auch B."/>
            <person name="Kono T."/>
            <person name="Mallez S."/>
            <person name="Zhang Y."/>
            <person name="Obille A."/>
            <person name="Becker A."/>
            <person name="Abrahante J.E."/>
            <person name="Garbe J."/>
            <person name="Badalamenti J.P."/>
            <person name="Herman A."/>
            <person name="Mangelson H."/>
            <person name="Liachko I."/>
            <person name="Sullivan S."/>
            <person name="Sone E.D."/>
            <person name="Koren S."/>
            <person name="Silverstein K.A.T."/>
            <person name="Beckman K.B."/>
            <person name="Gohl D.M."/>
        </authorList>
    </citation>
    <scope>NUCLEOTIDE SEQUENCE</scope>
    <source>
        <strain evidence="4">Duluth1</strain>
        <tissue evidence="4">Whole animal</tissue>
    </source>
</reference>
<proteinExistence type="predicted"/>
<dbReference type="Pfam" id="PF00098">
    <property type="entry name" value="zf-CCHC"/>
    <property type="match status" value="1"/>
</dbReference>
<dbReference type="GO" id="GO:0008270">
    <property type="term" value="F:zinc ion binding"/>
    <property type="evidence" value="ECO:0007669"/>
    <property type="project" value="UniProtKB-KW"/>
</dbReference>
<dbReference type="AlphaFoldDB" id="A0A9D4QP07"/>
<comment type="caution">
    <text evidence="4">The sequence shown here is derived from an EMBL/GenBank/DDBJ whole genome shotgun (WGS) entry which is preliminary data.</text>
</comment>
<sequence>MNRRGREDISVNAVQASSEAKTEELIASALKEFANKMHITPPSAVVRETQPCRKPQRWGPCFFCGRMGHRKRDCIQFQELLKKKGNKPERLNDKGLDGKTTRPGPQK</sequence>
<protein>
    <recommendedName>
        <fullName evidence="3">CCHC-type domain-containing protein</fullName>
    </recommendedName>
</protein>
<dbReference type="EMBL" id="JAIWYP010000004">
    <property type="protein sequence ID" value="KAH3837227.1"/>
    <property type="molecule type" value="Genomic_DNA"/>
</dbReference>
<dbReference type="Proteomes" id="UP000828390">
    <property type="component" value="Unassembled WGS sequence"/>
</dbReference>
<name>A0A9D4QP07_DREPO</name>
<feature type="domain" description="CCHC-type" evidence="3">
    <location>
        <begin position="61"/>
        <end position="74"/>
    </location>
</feature>
<evidence type="ECO:0000259" key="3">
    <source>
        <dbReference type="PROSITE" id="PS50158"/>
    </source>
</evidence>
<dbReference type="SUPFAM" id="SSF57756">
    <property type="entry name" value="Retrovirus zinc finger-like domains"/>
    <property type="match status" value="1"/>
</dbReference>
<reference evidence="4" key="2">
    <citation type="submission" date="2020-11" db="EMBL/GenBank/DDBJ databases">
        <authorList>
            <person name="McCartney M.A."/>
            <person name="Auch B."/>
            <person name="Kono T."/>
            <person name="Mallez S."/>
            <person name="Becker A."/>
            <person name="Gohl D.M."/>
            <person name="Silverstein K.A.T."/>
            <person name="Koren S."/>
            <person name="Bechman K.B."/>
            <person name="Herman A."/>
            <person name="Abrahante J.E."/>
            <person name="Garbe J."/>
        </authorList>
    </citation>
    <scope>NUCLEOTIDE SEQUENCE</scope>
    <source>
        <strain evidence="4">Duluth1</strain>
        <tissue evidence="4">Whole animal</tissue>
    </source>
</reference>